<reference evidence="4 5" key="1">
    <citation type="submission" date="2016-10" db="EMBL/GenBank/DDBJ databases">
        <authorList>
            <person name="de Groot N.N."/>
        </authorList>
    </citation>
    <scope>NUCLEOTIDE SEQUENCE [LARGE SCALE GENOMIC DNA]</scope>
    <source>
        <strain evidence="4 5">DSM 22789</strain>
    </source>
</reference>
<dbReference type="InterPro" id="IPR028344">
    <property type="entry name" value="ParE1/4"/>
</dbReference>
<accession>A0A1I6VYP1</accession>
<gene>
    <name evidence="4" type="ORF">SAMN05660206_12012</name>
</gene>
<keyword evidence="2" id="KW-1277">Toxin-antitoxin system</keyword>
<dbReference type="Proteomes" id="UP000198785">
    <property type="component" value="Unassembled WGS sequence"/>
</dbReference>
<dbReference type="AlphaFoldDB" id="A0A1I6VYP1"/>
<dbReference type="PANTHER" id="PTHR33755:SF9">
    <property type="entry name" value="TOXIN PARE1"/>
    <property type="match status" value="1"/>
</dbReference>
<dbReference type="OrthoDB" id="7173315at2"/>
<dbReference type="RefSeq" id="WP_093367755.1">
    <property type="nucleotide sequence ID" value="NZ_FOZZ01000020.1"/>
</dbReference>
<keyword evidence="5" id="KW-1185">Reference proteome</keyword>
<name>A0A1I6VYP1_9SPHI</name>
<evidence type="ECO:0000256" key="1">
    <source>
        <dbReference type="ARBA" id="ARBA00006226"/>
    </source>
</evidence>
<dbReference type="InterPro" id="IPR007712">
    <property type="entry name" value="RelE/ParE_toxin"/>
</dbReference>
<sequence>MMYKISKEALNDLENIWLYTYETWSERQANRYYNLIIDEIEYLTENPNSGKDYSHVRKGYLRSKVKSHLIFYKINHRENEIEIIRILHQQMDIENRLGD</sequence>
<evidence type="ECO:0000313" key="5">
    <source>
        <dbReference type="Proteomes" id="UP000198785"/>
    </source>
</evidence>
<evidence type="ECO:0000256" key="3">
    <source>
        <dbReference type="PIRNR" id="PIRNR029218"/>
    </source>
</evidence>
<dbReference type="STRING" id="683125.SAMN05660206_12012"/>
<dbReference type="InterPro" id="IPR051803">
    <property type="entry name" value="TA_system_RelE-like_toxin"/>
</dbReference>
<dbReference type="PANTHER" id="PTHR33755">
    <property type="entry name" value="TOXIN PARE1-RELATED"/>
    <property type="match status" value="1"/>
</dbReference>
<dbReference type="PIRSF" id="PIRSF029218">
    <property type="entry name" value="ParE"/>
    <property type="match status" value="1"/>
</dbReference>
<dbReference type="InterPro" id="IPR035093">
    <property type="entry name" value="RelE/ParE_toxin_dom_sf"/>
</dbReference>
<dbReference type="Pfam" id="PF05016">
    <property type="entry name" value="ParE_toxin"/>
    <property type="match status" value="1"/>
</dbReference>
<evidence type="ECO:0000256" key="2">
    <source>
        <dbReference type="ARBA" id="ARBA00022649"/>
    </source>
</evidence>
<protein>
    <recommendedName>
        <fullName evidence="3">Toxin</fullName>
    </recommendedName>
</protein>
<organism evidence="4 5">
    <name type="scientific">Sphingobacterium wenxiniae</name>
    <dbReference type="NCBI Taxonomy" id="683125"/>
    <lineage>
        <taxon>Bacteria</taxon>
        <taxon>Pseudomonadati</taxon>
        <taxon>Bacteroidota</taxon>
        <taxon>Sphingobacteriia</taxon>
        <taxon>Sphingobacteriales</taxon>
        <taxon>Sphingobacteriaceae</taxon>
        <taxon>Sphingobacterium</taxon>
    </lineage>
</organism>
<comment type="similarity">
    <text evidence="1 3">Belongs to the RelE toxin family.</text>
</comment>
<dbReference type="SUPFAM" id="SSF143011">
    <property type="entry name" value="RelE-like"/>
    <property type="match status" value="1"/>
</dbReference>
<proteinExistence type="inferred from homology"/>
<dbReference type="Gene3D" id="3.30.2310.20">
    <property type="entry name" value="RelE-like"/>
    <property type="match status" value="1"/>
</dbReference>
<dbReference type="EMBL" id="FOZZ01000020">
    <property type="protein sequence ID" value="SFT18799.1"/>
    <property type="molecule type" value="Genomic_DNA"/>
</dbReference>
<evidence type="ECO:0000313" key="4">
    <source>
        <dbReference type="EMBL" id="SFT18799.1"/>
    </source>
</evidence>